<sequence length="46" mass="5082">MLKLLRLGKGCSEQPRTQDVVREGQSGNRSPNIGRRLTDWALVASS</sequence>
<evidence type="ECO:0000313" key="3">
    <source>
        <dbReference type="Proteomes" id="UP000190675"/>
    </source>
</evidence>
<evidence type="ECO:0000313" key="2">
    <source>
        <dbReference type="EMBL" id="SHH58847.1"/>
    </source>
</evidence>
<dbReference type="AlphaFoldDB" id="A0A1M5U779"/>
<gene>
    <name evidence="2" type="ORF">SAMN05444169_8216</name>
</gene>
<evidence type="ECO:0000256" key="1">
    <source>
        <dbReference type="SAM" id="MobiDB-lite"/>
    </source>
</evidence>
<dbReference type="Proteomes" id="UP000190675">
    <property type="component" value="Chromosome I"/>
</dbReference>
<reference evidence="2 3" key="1">
    <citation type="submission" date="2016-11" db="EMBL/GenBank/DDBJ databases">
        <authorList>
            <person name="Jaros S."/>
            <person name="Januszkiewicz K."/>
            <person name="Wedrychowicz H."/>
        </authorList>
    </citation>
    <scope>NUCLEOTIDE SEQUENCE [LARGE SCALE GENOMIC DNA]</scope>
    <source>
        <strain evidence="2 3">GAS242</strain>
    </source>
</reference>
<feature type="region of interest" description="Disordered" evidence="1">
    <location>
        <begin position="1"/>
        <end position="33"/>
    </location>
</feature>
<proteinExistence type="predicted"/>
<accession>A0A1M5U779</accession>
<protein>
    <submittedName>
        <fullName evidence="2">Uncharacterized protein</fullName>
    </submittedName>
</protein>
<name>A0A1M5U779_9BRAD</name>
<dbReference type="EMBL" id="LT670818">
    <property type="protein sequence ID" value="SHH58847.1"/>
    <property type="molecule type" value="Genomic_DNA"/>
</dbReference>
<organism evidence="2 3">
    <name type="scientific">Bradyrhizobium erythrophlei</name>
    <dbReference type="NCBI Taxonomy" id="1437360"/>
    <lineage>
        <taxon>Bacteria</taxon>
        <taxon>Pseudomonadati</taxon>
        <taxon>Pseudomonadota</taxon>
        <taxon>Alphaproteobacteria</taxon>
        <taxon>Hyphomicrobiales</taxon>
        <taxon>Nitrobacteraceae</taxon>
        <taxon>Bradyrhizobium</taxon>
    </lineage>
</organism>